<dbReference type="AlphaFoldDB" id="A0AAV8RC24"/>
<proteinExistence type="predicted"/>
<sequence>MPPCPRGGGEEDICFLFRLEGKKMLRAKFVKSKINGVTIEFFLYKRKQKHKLVNSREFDSREWATRIISRPRGSGVGLLWKQSFGKL</sequence>
<reference evidence="1 2" key="1">
    <citation type="submission" date="2022-12" db="EMBL/GenBank/DDBJ databases">
        <title>Chromosome-scale assembly of the Ensete ventricosum genome.</title>
        <authorList>
            <person name="Dussert Y."/>
            <person name="Stocks J."/>
            <person name="Wendawek A."/>
            <person name="Woldeyes F."/>
            <person name="Nichols R.A."/>
            <person name="Borrell J.S."/>
        </authorList>
    </citation>
    <scope>NUCLEOTIDE SEQUENCE [LARGE SCALE GENOMIC DNA]</scope>
    <source>
        <strain evidence="2">cv. Maze</strain>
        <tissue evidence="1">Seeds</tissue>
    </source>
</reference>
<accession>A0AAV8RC24</accession>
<evidence type="ECO:0000313" key="2">
    <source>
        <dbReference type="Proteomes" id="UP001222027"/>
    </source>
</evidence>
<comment type="caution">
    <text evidence="1">The sequence shown here is derived from an EMBL/GenBank/DDBJ whole genome shotgun (WGS) entry which is preliminary data.</text>
</comment>
<name>A0AAV8RC24_ENSVE</name>
<evidence type="ECO:0000313" key="1">
    <source>
        <dbReference type="EMBL" id="KAJ8493002.1"/>
    </source>
</evidence>
<organism evidence="1 2">
    <name type="scientific">Ensete ventricosum</name>
    <name type="common">Abyssinian banana</name>
    <name type="synonym">Musa ensete</name>
    <dbReference type="NCBI Taxonomy" id="4639"/>
    <lineage>
        <taxon>Eukaryota</taxon>
        <taxon>Viridiplantae</taxon>
        <taxon>Streptophyta</taxon>
        <taxon>Embryophyta</taxon>
        <taxon>Tracheophyta</taxon>
        <taxon>Spermatophyta</taxon>
        <taxon>Magnoliopsida</taxon>
        <taxon>Liliopsida</taxon>
        <taxon>Zingiberales</taxon>
        <taxon>Musaceae</taxon>
        <taxon>Ensete</taxon>
    </lineage>
</organism>
<dbReference type="Proteomes" id="UP001222027">
    <property type="component" value="Unassembled WGS sequence"/>
</dbReference>
<protein>
    <submittedName>
        <fullName evidence="1">Uncharacterized protein</fullName>
    </submittedName>
</protein>
<dbReference type="EMBL" id="JAQQAF010000004">
    <property type="protein sequence ID" value="KAJ8493002.1"/>
    <property type="molecule type" value="Genomic_DNA"/>
</dbReference>
<keyword evidence="2" id="KW-1185">Reference proteome</keyword>
<gene>
    <name evidence="1" type="ORF">OPV22_014723</name>
</gene>